<dbReference type="EMBL" id="CAADFP010000210">
    <property type="protein sequence ID" value="VFK33489.1"/>
    <property type="molecule type" value="Genomic_DNA"/>
</dbReference>
<gene>
    <name evidence="1" type="ORF">BECKLPF1236A_GA0070988_100523</name>
    <name evidence="2" type="ORF">BECKLPF1236C_GA0070990_102106</name>
</gene>
<evidence type="ECO:0000313" key="1">
    <source>
        <dbReference type="EMBL" id="VFK11307.1"/>
    </source>
</evidence>
<dbReference type="EMBL" id="CAADFM010000052">
    <property type="protein sequence ID" value="VFK11307.1"/>
    <property type="molecule type" value="Genomic_DNA"/>
</dbReference>
<evidence type="ECO:0000313" key="2">
    <source>
        <dbReference type="EMBL" id="VFK33489.1"/>
    </source>
</evidence>
<reference evidence="1" key="1">
    <citation type="submission" date="2019-02" db="EMBL/GenBank/DDBJ databases">
        <authorList>
            <person name="Gruber-Vodicka R. H."/>
            <person name="Seah K. B. B."/>
        </authorList>
    </citation>
    <scope>NUCLEOTIDE SEQUENCE</scope>
    <source>
        <strain evidence="1">BECK_S312</strain>
        <strain evidence="2">BECK_S426</strain>
    </source>
</reference>
<organism evidence="1">
    <name type="scientific">Candidatus Kentrum sp. LPFa</name>
    <dbReference type="NCBI Taxonomy" id="2126335"/>
    <lineage>
        <taxon>Bacteria</taxon>
        <taxon>Pseudomonadati</taxon>
        <taxon>Pseudomonadota</taxon>
        <taxon>Gammaproteobacteria</taxon>
        <taxon>Candidatus Kentrum</taxon>
    </lineage>
</organism>
<accession>A0A450W2J7</accession>
<name>A0A450W2J7_9GAMM</name>
<dbReference type="AlphaFoldDB" id="A0A450W2J7"/>
<protein>
    <submittedName>
        <fullName evidence="1">Uncharacterized protein</fullName>
    </submittedName>
</protein>
<sequence length="151" mass="17806">MRCAYPPYGPESGLLFHSKFNNPVIPAWIRHSRGGGNGIQRHGWYIEITRKYLLLDSRHQWNDGRVTNENLCFQLCWVGYRKNKNFGKPVHILRSIPYRSRRGALTSNIAEHAVFGFMFLAQLRKCVEFYETRISPYQCQIMPCRREAELR</sequence>
<proteinExistence type="predicted"/>